<evidence type="ECO:0000313" key="5">
    <source>
        <dbReference type="EMBL" id="MEQ2579507.1"/>
    </source>
</evidence>
<organism evidence="5 6">
    <name type="scientific">Hominiventricola aquisgranensis</name>
    <dbReference type="NCBI Taxonomy" id="3133164"/>
    <lineage>
        <taxon>Bacteria</taxon>
        <taxon>Bacillati</taxon>
        <taxon>Bacillota</taxon>
        <taxon>Clostridia</taxon>
        <taxon>Lachnospirales</taxon>
        <taxon>Lachnospiraceae</taxon>
        <taxon>Hominiventricola</taxon>
    </lineage>
</organism>
<evidence type="ECO:0000256" key="1">
    <source>
        <dbReference type="SAM" id="MobiDB-lite"/>
    </source>
</evidence>
<dbReference type="SUPFAM" id="SSF52540">
    <property type="entry name" value="P-loop containing nucleoside triphosphate hydrolases"/>
    <property type="match status" value="1"/>
</dbReference>
<dbReference type="Pfam" id="PF20446">
    <property type="entry name" value="ABC_N"/>
    <property type="match status" value="1"/>
</dbReference>
<evidence type="ECO:0000259" key="2">
    <source>
        <dbReference type="Pfam" id="PF09818"/>
    </source>
</evidence>
<dbReference type="InterPro" id="IPR049069">
    <property type="entry name" value="MRB1590-like_C"/>
</dbReference>
<dbReference type="Pfam" id="PF09818">
    <property type="entry name" value="ABC_ATPase"/>
    <property type="match status" value="1"/>
</dbReference>
<evidence type="ECO:0000313" key="6">
    <source>
        <dbReference type="Proteomes" id="UP001470288"/>
    </source>
</evidence>
<gene>
    <name evidence="5" type="ORF">WMO62_11805</name>
</gene>
<feature type="domain" description="ATPase of the ABC class C-terminal" evidence="2">
    <location>
        <begin position="170"/>
        <end position="442"/>
    </location>
</feature>
<accession>A0ABV1I2T9</accession>
<evidence type="ECO:0000259" key="3">
    <source>
        <dbReference type="Pfam" id="PF20446"/>
    </source>
</evidence>
<dbReference type="PANTHER" id="PTHR38149">
    <property type="entry name" value="ATPASE"/>
    <property type="match status" value="1"/>
</dbReference>
<dbReference type="InterPro" id="IPR046834">
    <property type="entry name" value="ABC_ATPase_C"/>
</dbReference>
<dbReference type="Proteomes" id="UP001470288">
    <property type="component" value="Unassembled WGS sequence"/>
</dbReference>
<name>A0ABV1I2T9_9FIRM</name>
<dbReference type="Pfam" id="PF21117">
    <property type="entry name" value="MRB1590_C"/>
    <property type="match status" value="1"/>
</dbReference>
<dbReference type="PANTHER" id="PTHR38149:SF1">
    <property type="entry name" value="ATPASE"/>
    <property type="match status" value="1"/>
</dbReference>
<keyword evidence="6" id="KW-1185">Reference proteome</keyword>
<comment type="caution">
    <text evidence="5">The sequence shown here is derived from an EMBL/GenBank/DDBJ whole genome shotgun (WGS) entry which is preliminary data.</text>
</comment>
<dbReference type="RefSeq" id="WP_349144784.1">
    <property type="nucleotide sequence ID" value="NZ_JBBMFC010000022.1"/>
</dbReference>
<feature type="region of interest" description="Disordered" evidence="1">
    <location>
        <begin position="458"/>
        <end position="481"/>
    </location>
</feature>
<reference evidence="5 6" key="1">
    <citation type="submission" date="2024-03" db="EMBL/GenBank/DDBJ databases">
        <title>Human intestinal bacterial collection.</title>
        <authorList>
            <person name="Pauvert C."/>
            <person name="Hitch T.C.A."/>
            <person name="Clavel T."/>
        </authorList>
    </citation>
    <scope>NUCLEOTIDE SEQUENCE [LARGE SCALE GENOMIC DNA]</scope>
    <source>
        <strain evidence="5 6">CLA-AA-H78B</strain>
    </source>
</reference>
<feature type="domain" description="ATPase of the ABC class N-terminal" evidence="3">
    <location>
        <begin position="5"/>
        <end position="164"/>
    </location>
</feature>
<proteinExistence type="predicted"/>
<feature type="domain" description="MRB1590-like C-terminal" evidence="4">
    <location>
        <begin position="484"/>
        <end position="579"/>
    </location>
</feature>
<dbReference type="InterPro" id="IPR046833">
    <property type="entry name" value="ABC_N"/>
</dbReference>
<dbReference type="EMBL" id="JBBMFC010000022">
    <property type="protein sequence ID" value="MEQ2579507.1"/>
    <property type="molecule type" value="Genomic_DNA"/>
</dbReference>
<protein>
    <submittedName>
        <fullName evidence="5">ABC-ATPase domain-containing protein</fullName>
    </submittedName>
</protein>
<dbReference type="InterPro" id="IPR027417">
    <property type="entry name" value="P-loop_NTPase"/>
</dbReference>
<dbReference type="InterPro" id="IPR019195">
    <property type="entry name" value="ABC_ATPase_put"/>
</dbReference>
<sequence>MKSSNDLRTSLRAIDHKGYPAYKSLAGNYQFERFILAIDHVQGDPFASPSSLHVEILHRQAGFPSAYLDSADARIALADHLTRCLSAQFETYNFKAKGSGKSGLISTTHCGQEVLERSACQVLDDRIIARFHVGFPAFGRSINAGELEKILFDFLPRCVENTFFFKKLDAKKLETAIHLYEDQQELRALLQEHHLKAFVKNGAILPRKSGVSDLPMKDPIPFCSPASMEQTFVLKHIGAVTGMAIPEGITLIVGGGYHGKSTLLEALQTGVYNHIYGDGREFVITDATAIKLRAEDGRSVRNVNISMFINDLPNKKDTTCFSSMDASGSTSQAAGVIESLEAGAHLFLIDEDTSATNFMLRDEFMQQVISREKEPITPFLERARNLYERAGVSTILVAGSSGAFFYIADHVIQMDNYHPVEITEKVKALCNNYPTPRTEAPDFQVPKFDRTIPPFRRTEDSRRSRCGRNRGDLNSRTTSHEHMKTKLYGKDSFSIDKETVDLRYVEQLVDAEQTAALSYFLRYGLEQIIDGQKTVQETAEQLMKLMDQKGWLPFCSSYIPCGLAKPRIQELYACLNRFRG</sequence>
<evidence type="ECO:0000259" key="4">
    <source>
        <dbReference type="Pfam" id="PF21117"/>
    </source>
</evidence>